<dbReference type="RefSeq" id="XP_007389348.1">
    <property type="nucleotide sequence ID" value="XM_007389286.1"/>
</dbReference>
<dbReference type="eggNOG" id="KOG0987">
    <property type="taxonomic scope" value="Eukaryota"/>
</dbReference>
<accession>R7RZK5</accession>
<keyword evidence="3" id="KW-1185">Reference proteome</keyword>
<organism evidence="2 3">
    <name type="scientific">Punctularia strigosozonata (strain HHB-11173)</name>
    <name type="common">White-rot fungus</name>
    <dbReference type="NCBI Taxonomy" id="741275"/>
    <lineage>
        <taxon>Eukaryota</taxon>
        <taxon>Fungi</taxon>
        <taxon>Dikarya</taxon>
        <taxon>Basidiomycota</taxon>
        <taxon>Agaricomycotina</taxon>
        <taxon>Agaricomycetes</taxon>
        <taxon>Corticiales</taxon>
        <taxon>Punctulariaceae</taxon>
        <taxon>Punctularia</taxon>
    </lineage>
</organism>
<protein>
    <submittedName>
        <fullName evidence="2">Uncharacterized protein</fullName>
    </submittedName>
</protein>
<evidence type="ECO:0000313" key="3">
    <source>
        <dbReference type="Proteomes" id="UP000054196"/>
    </source>
</evidence>
<feature type="region of interest" description="Disordered" evidence="1">
    <location>
        <begin position="387"/>
        <end position="420"/>
    </location>
</feature>
<dbReference type="EMBL" id="JH687569">
    <property type="protein sequence ID" value="EIN03418.1"/>
    <property type="molecule type" value="Genomic_DNA"/>
</dbReference>
<dbReference type="Proteomes" id="UP000054196">
    <property type="component" value="Unassembled WGS sequence"/>
</dbReference>
<dbReference type="KEGG" id="psq:PUNSTDRAFT_36801"/>
<sequence length="682" mass="77438">MRQQGMCDEDQRFRTALENLRYKSCSEADISLLRSRIAGPLPHQPKLTDIKYRGVPIVTPRNAHRDKINEMGAIRFATDSNQELVTFRSRDKYARTQEFISVRKTQKAHNRALDPIRKSNTLSPDIQQMVWDLPPCATGQHAGFLSICLGMPVMLKYNEATELCATNGAEAVVVGWKEAPSSDGHRYLDTIFVKLQNPPRVQRLPGLPKNVIPIVAATRTVKCDLLDKNDNLRIERRQVQVLLNFAMTDFQSQGRTRPINPVDLYNCSGFQSAYTCLSRGTSLSSTIIIQPFKEDILKGGAPGHIRAEFRELEILDHIGYLRHKGMLHREVRGETRLDLIKSYERVYGKRCVPENVHSKLDWTSWDKDDLRLPEDLQNWKQRKLPPQEVDMGCNTGGTKRKIPDSGENIQSSPKRPRIKSHDATAMTHFQPIGCRWDSENYSCAYDSVIFILYNLCVDLGKSAFKQLMPSNDISKILRRKAASSSSLHTVSNMEETRECIRDHLSSVNIEQFPRYGHVYSSAAAVASFFAQKKRKNSLLTRSCCGLMTQKRITTGIWHVGEDTYKNSVGLHFGAEETVTKISSSQWIRLLTHKYNTSKICSSCRHSIIDTISIQTPPGVMIICLPDSSPVKTSVEKTMTIPDRCPNIEWRLRGAVYYKPNHFVARYIDGEGVPWYQDGMASE</sequence>
<name>R7RZK5_PUNST</name>
<gene>
    <name evidence="2" type="ORF">PUNSTDRAFT_36801</name>
</gene>
<evidence type="ECO:0000256" key="1">
    <source>
        <dbReference type="SAM" id="MobiDB-lite"/>
    </source>
</evidence>
<dbReference type="GeneID" id="18882294"/>
<dbReference type="HOGENOM" id="CLU_029136_0_0_1"/>
<feature type="non-terminal residue" evidence="2">
    <location>
        <position position="682"/>
    </location>
</feature>
<dbReference type="OMA" id="CINGHIM"/>
<dbReference type="OrthoDB" id="3247165at2759"/>
<reference evidence="3" key="1">
    <citation type="journal article" date="2012" name="Science">
        <title>The Paleozoic origin of enzymatic lignin decomposition reconstructed from 31 fungal genomes.</title>
        <authorList>
            <person name="Floudas D."/>
            <person name="Binder M."/>
            <person name="Riley R."/>
            <person name="Barry K."/>
            <person name="Blanchette R.A."/>
            <person name="Henrissat B."/>
            <person name="Martinez A.T."/>
            <person name="Otillar R."/>
            <person name="Spatafora J.W."/>
            <person name="Yadav J.S."/>
            <person name="Aerts A."/>
            <person name="Benoit I."/>
            <person name="Boyd A."/>
            <person name="Carlson A."/>
            <person name="Copeland A."/>
            <person name="Coutinho P.M."/>
            <person name="de Vries R.P."/>
            <person name="Ferreira P."/>
            <person name="Findley K."/>
            <person name="Foster B."/>
            <person name="Gaskell J."/>
            <person name="Glotzer D."/>
            <person name="Gorecki P."/>
            <person name="Heitman J."/>
            <person name="Hesse C."/>
            <person name="Hori C."/>
            <person name="Igarashi K."/>
            <person name="Jurgens J.A."/>
            <person name="Kallen N."/>
            <person name="Kersten P."/>
            <person name="Kohler A."/>
            <person name="Kuees U."/>
            <person name="Kumar T.K.A."/>
            <person name="Kuo A."/>
            <person name="LaButti K."/>
            <person name="Larrondo L.F."/>
            <person name="Lindquist E."/>
            <person name="Ling A."/>
            <person name="Lombard V."/>
            <person name="Lucas S."/>
            <person name="Lundell T."/>
            <person name="Martin R."/>
            <person name="McLaughlin D.J."/>
            <person name="Morgenstern I."/>
            <person name="Morin E."/>
            <person name="Murat C."/>
            <person name="Nagy L.G."/>
            <person name="Nolan M."/>
            <person name="Ohm R.A."/>
            <person name="Patyshakuliyeva A."/>
            <person name="Rokas A."/>
            <person name="Ruiz-Duenas F.J."/>
            <person name="Sabat G."/>
            <person name="Salamov A."/>
            <person name="Samejima M."/>
            <person name="Schmutz J."/>
            <person name="Slot J.C."/>
            <person name="St John F."/>
            <person name="Stenlid J."/>
            <person name="Sun H."/>
            <person name="Sun S."/>
            <person name="Syed K."/>
            <person name="Tsang A."/>
            <person name="Wiebenga A."/>
            <person name="Young D."/>
            <person name="Pisabarro A."/>
            <person name="Eastwood D.C."/>
            <person name="Martin F."/>
            <person name="Cullen D."/>
            <person name="Grigoriev I.V."/>
            <person name="Hibbett D.S."/>
        </authorList>
    </citation>
    <scope>NUCLEOTIDE SEQUENCE [LARGE SCALE GENOMIC DNA]</scope>
    <source>
        <strain evidence="3">HHB-11173 SS5</strain>
    </source>
</reference>
<evidence type="ECO:0000313" key="2">
    <source>
        <dbReference type="EMBL" id="EIN03418.1"/>
    </source>
</evidence>
<proteinExistence type="predicted"/>
<dbReference type="AlphaFoldDB" id="R7RZK5"/>